<dbReference type="KEGG" id="ppi:YSA_11106"/>
<name>I3V4W8_PSEPU</name>
<sequence>MGLQPLRQACVGNRTPQVVPMLNKLLQLLKKIYRD</sequence>
<reference evidence="1 2" key="1">
    <citation type="journal article" date="2012" name="J. Bacteriol.">
        <title>Complete Genome Sequence of the Naphthalene-Degrading Pseudomonas putida Strain ND6.</title>
        <authorList>
            <person name="Li S."/>
            <person name="Zhao H."/>
            <person name="Li Y."/>
            <person name="Niu S."/>
            <person name="Cai B."/>
        </authorList>
    </citation>
    <scope>NUCLEOTIDE SEQUENCE [LARGE SCALE GENOMIC DNA]</scope>
    <source>
        <strain evidence="1 2">ND6</strain>
    </source>
</reference>
<proteinExistence type="predicted"/>
<accession>I3V4W8</accession>
<dbReference type="AlphaFoldDB" id="I3V4W8"/>
<dbReference type="Proteomes" id="UP000005268">
    <property type="component" value="Chromosome"/>
</dbReference>
<dbReference type="HOGENOM" id="CLU_3366721_0_0_6"/>
<gene>
    <name evidence="1" type="ORF">YSA_11106</name>
</gene>
<organism evidence="1 2">
    <name type="scientific">Pseudomonas putida ND6</name>
    <dbReference type="NCBI Taxonomy" id="231023"/>
    <lineage>
        <taxon>Bacteria</taxon>
        <taxon>Pseudomonadati</taxon>
        <taxon>Pseudomonadota</taxon>
        <taxon>Gammaproteobacteria</taxon>
        <taxon>Pseudomonadales</taxon>
        <taxon>Pseudomonadaceae</taxon>
        <taxon>Pseudomonas</taxon>
    </lineage>
</organism>
<protein>
    <submittedName>
        <fullName evidence="1">Uncharacterized protein</fullName>
    </submittedName>
</protein>
<evidence type="ECO:0000313" key="2">
    <source>
        <dbReference type="Proteomes" id="UP000005268"/>
    </source>
</evidence>
<dbReference type="EMBL" id="CP003588">
    <property type="protein sequence ID" value="AFK72789.1"/>
    <property type="molecule type" value="Genomic_DNA"/>
</dbReference>
<evidence type="ECO:0000313" key="1">
    <source>
        <dbReference type="EMBL" id="AFK72789.1"/>
    </source>
</evidence>